<evidence type="ECO:0000313" key="2">
    <source>
        <dbReference type="EMBL" id="ACJ00232.1"/>
    </source>
</evidence>
<dbReference type="AlphaFoldDB" id="B6IVA8"/>
<evidence type="ECO:0000313" key="3">
    <source>
        <dbReference type="Proteomes" id="UP000001591"/>
    </source>
</evidence>
<reference evidence="2 3" key="1">
    <citation type="journal article" date="2010" name="BMC Genomics">
        <title>Metabolic flexibility revealed in the genome of the cyst-forming alpha-1 proteobacterium Rhodospirillum centenum.</title>
        <authorList>
            <person name="Lu Y.K."/>
            <person name="Marden J."/>
            <person name="Han M."/>
            <person name="Swingley W.D."/>
            <person name="Mastrian S.D."/>
            <person name="Chowdhury S.R."/>
            <person name="Hao J."/>
            <person name="Helmy T."/>
            <person name="Kim S."/>
            <person name="Kurdoglu A.A."/>
            <person name="Matthies H.J."/>
            <person name="Rollo D."/>
            <person name="Stothard P."/>
            <person name="Blankenship R.E."/>
            <person name="Bauer C.E."/>
            <person name="Touchman J.W."/>
        </authorList>
    </citation>
    <scope>NUCLEOTIDE SEQUENCE [LARGE SCALE GENOMIC DNA]</scope>
    <source>
        <strain evidence="3">ATCC 51521 / SW</strain>
    </source>
</reference>
<evidence type="ECO:0008006" key="4">
    <source>
        <dbReference type="Google" id="ProtNLM"/>
    </source>
</evidence>
<evidence type="ECO:0000256" key="1">
    <source>
        <dbReference type="SAM" id="MobiDB-lite"/>
    </source>
</evidence>
<dbReference type="PANTHER" id="PTHR34129">
    <property type="entry name" value="BLR1139 PROTEIN"/>
    <property type="match status" value="1"/>
</dbReference>
<accession>B6IVA8</accession>
<dbReference type="eggNOG" id="COG3502">
    <property type="taxonomic scope" value="Bacteria"/>
</dbReference>
<dbReference type="Pfam" id="PF06108">
    <property type="entry name" value="DUF952"/>
    <property type="match status" value="1"/>
</dbReference>
<protein>
    <recommendedName>
        <fullName evidence="4">Glutathione S-transferase</fullName>
    </recommendedName>
</protein>
<dbReference type="OrthoDB" id="9799937at2"/>
<feature type="compositionally biased region" description="Pro residues" evidence="1">
    <location>
        <begin position="109"/>
        <end position="128"/>
    </location>
</feature>
<proteinExistence type="predicted"/>
<name>B6IVA8_RHOCS</name>
<dbReference type="KEGG" id="rce:RC1_2862"/>
<dbReference type="InterPro" id="IPR009297">
    <property type="entry name" value="DUF952"/>
</dbReference>
<gene>
    <name evidence="2" type="ordered locus">RC1_2862</name>
</gene>
<feature type="region of interest" description="Disordered" evidence="1">
    <location>
        <begin position="100"/>
        <end position="128"/>
    </location>
</feature>
<keyword evidence="3" id="KW-1185">Reference proteome</keyword>
<dbReference type="Gene3D" id="3.20.170.20">
    <property type="entry name" value="Protein of unknown function DUF952"/>
    <property type="match status" value="1"/>
</dbReference>
<dbReference type="SUPFAM" id="SSF56399">
    <property type="entry name" value="ADP-ribosylation"/>
    <property type="match status" value="1"/>
</dbReference>
<sequence>MTEPIFHMCRAGEWTDALARGAYAGSSQDMADGFIHFSTAAQLPESAARHRRGQPGLVLLTVDPVPLGAALKWEPSRAGQLFPHLYGALPVSAVLRADPMPLGPDGVPRVPPHAAPGPAPGPAPETVP</sequence>
<dbReference type="STRING" id="414684.RC1_2862"/>
<dbReference type="Proteomes" id="UP000001591">
    <property type="component" value="Chromosome"/>
</dbReference>
<dbReference type="EMBL" id="CP000613">
    <property type="protein sequence ID" value="ACJ00232.1"/>
    <property type="molecule type" value="Genomic_DNA"/>
</dbReference>
<dbReference type="RefSeq" id="WP_012568012.1">
    <property type="nucleotide sequence ID" value="NC_011420.2"/>
</dbReference>
<organism evidence="2 3">
    <name type="scientific">Rhodospirillum centenum (strain ATCC 51521 / SW)</name>
    <dbReference type="NCBI Taxonomy" id="414684"/>
    <lineage>
        <taxon>Bacteria</taxon>
        <taxon>Pseudomonadati</taxon>
        <taxon>Pseudomonadota</taxon>
        <taxon>Alphaproteobacteria</taxon>
        <taxon>Rhodospirillales</taxon>
        <taxon>Rhodospirillaceae</taxon>
        <taxon>Rhodospirillum</taxon>
    </lineage>
</organism>
<dbReference type="HOGENOM" id="CLU_129452_0_0_5"/>
<dbReference type="PANTHER" id="PTHR34129:SF1">
    <property type="entry name" value="DUF952 DOMAIN-CONTAINING PROTEIN"/>
    <property type="match status" value="1"/>
</dbReference>